<dbReference type="InterPro" id="IPR011054">
    <property type="entry name" value="Rudment_hybrid_motif"/>
</dbReference>
<dbReference type="Pfam" id="PF02785">
    <property type="entry name" value="Biotin_carb_C"/>
    <property type="match status" value="1"/>
</dbReference>
<dbReference type="Pfam" id="PF00364">
    <property type="entry name" value="Biotin_lipoyl"/>
    <property type="match status" value="1"/>
</dbReference>
<dbReference type="Gene3D" id="3.30.1360.40">
    <property type="match status" value="1"/>
</dbReference>
<reference evidence="16 17" key="1">
    <citation type="submission" date="2020-05" db="EMBL/GenBank/DDBJ databases">
        <title>Identification and distribution of gene clusters putatively required for synthesis of sphingolipid metabolism inhibitors in phylogenetically diverse species of the filamentous fungus Fusarium.</title>
        <authorList>
            <person name="Kim H.-S."/>
            <person name="Busman M."/>
            <person name="Brown D.W."/>
            <person name="Divon H."/>
            <person name="Uhlig S."/>
            <person name="Proctor R.H."/>
        </authorList>
    </citation>
    <scope>NUCLEOTIDE SEQUENCE [LARGE SCALE GENOMIC DNA]</scope>
    <source>
        <strain evidence="16 17">NRRL 25311</strain>
    </source>
</reference>
<dbReference type="InterPro" id="IPR050856">
    <property type="entry name" value="Biotin_carboxylase_complex"/>
</dbReference>
<evidence type="ECO:0000256" key="5">
    <source>
        <dbReference type="ARBA" id="ARBA00022771"/>
    </source>
</evidence>
<dbReference type="PROSITE" id="PS50157">
    <property type="entry name" value="ZINC_FINGER_C2H2_2"/>
    <property type="match status" value="1"/>
</dbReference>
<dbReference type="GO" id="GO:0008270">
    <property type="term" value="F:zinc ion binding"/>
    <property type="evidence" value="ECO:0007669"/>
    <property type="project" value="UniProtKB-KW"/>
</dbReference>
<keyword evidence="5 10" id="KW-0863">Zinc-finger</keyword>
<dbReference type="SUPFAM" id="SSF57667">
    <property type="entry name" value="beta-beta-alpha zinc fingers"/>
    <property type="match status" value="1"/>
</dbReference>
<keyword evidence="4 11" id="KW-0547">Nucleotide-binding</keyword>
<dbReference type="SMART" id="SM00796">
    <property type="entry name" value="AHS1"/>
    <property type="match status" value="1"/>
</dbReference>
<keyword evidence="17" id="KW-1185">Reference proteome</keyword>
<dbReference type="InterPro" id="IPR011764">
    <property type="entry name" value="Biotin_carboxylation_dom"/>
</dbReference>
<dbReference type="GO" id="GO:0016874">
    <property type="term" value="F:ligase activity"/>
    <property type="evidence" value="ECO:0007669"/>
    <property type="project" value="UniProtKB-KW"/>
</dbReference>
<keyword evidence="6" id="KW-0378">Hydrolase</keyword>
<dbReference type="PROSITE" id="PS50975">
    <property type="entry name" value="ATP_GRASP"/>
    <property type="match status" value="1"/>
</dbReference>
<dbReference type="InterPro" id="IPR003778">
    <property type="entry name" value="CT_A_B"/>
</dbReference>
<evidence type="ECO:0000259" key="14">
    <source>
        <dbReference type="PROSITE" id="PS50975"/>
    </source>
</evidence>
<dbReference type="Pfam" id="PF00096">
    <property type="entry name" value="zf-C2H2"/>
    <property type="match status" value="1"/>
</dbReference>
<dbReference type="GO" id="GO:0016787">
    <property type="term" value="F:hydrolase activity"/>
    <property type="evidence" value="ECO:0007669"/>
    <property type="project" value="UniProtKB-KW"/>
</dbReference>
<dbReference type="SUPFAM" id="SSF51230">
    <property type="entry name" value="Single hybrid motif"/>
    <property type="match status" value="1"/>
</dbReference>
<dbReference type="Pfam" id="PF00289">
    <property type="entry name" value="Biotin_carb_N"/>
    <property type="match status" value="1"/>
</dbReference>
<keyword evidence="9" id="KW-0092">Biotin</keyword>
<dbReference type="InterPro" id="IPR001882">
    <property type="entry name" value="Biotin_BS"/>
</dbReference>
<dbReference type="InterPro" id="IPR029000">
    <property type="entry name" value="Cyclophilin-like_dom_sf"/>
</dbReference>
<feature type="region of interest" description="Disordered" evidence="12">
    <location>
        <begin position="1195"/>
        <end position="1250"/>
    </location>
</feature>
<dbReference type="EMBL" id="JAAOAK010000198">
    <property type="protein sequence ID" value="KAF5683323.1"/>
    <property type="molecule type" value="Genomic_DNA"/>
</dbReference>
<dbReference type="InterPro" id="IPR005482">
    <property type="entry name" value="Biotin_COase_C"/>
</dbReference>
<gene>
    <name evidence="16" type="ORF">FDENT_7290</name>
</gene>
<dbReference type="InterPro" id="IPR011053">
    <property type="entry name" value="Single_hybrid_motif"/>
</dbReference>
<dbReference type="NCBIfam" id="TIGR00724">
    <property type="entry name" value="urea_amlyse_rel"/>
    <property type="match status" value="1"/>
</dbReference>
<dbReference type="InterPro" id="IPR011761">
    <property type="entry name" value="ATP-grasp"/>
</dbReference>
<keyword evidence="8 11" id="KW-0067">ATP-binding</keyword>
<dbReference type="Pfam" id="PF02786">
    <property type="entry name" value="CPSase_L_D2"/>
    <property type="match status" value="1"/>
</dbReference>
<dbReference type="InterPro" id="IPR036236">
    <property type="entry name" value="Znf_C2H2_sf"/>
</dbReference>
<evidence type="ECO:0000256" key="7">
    <source>
        <dbReference type="ARBA" id="ARBA00022833"/>
    </source>
</evidence>
<feature type="domain" description="Biotin carboxylation" evidence="15">
    <location>
        <begin position="1"/>
        <end position="398"/>
    </location>
</feature>
<dbReference type="PANTHER" id="PTHR18866">
    <property type="entry name" value="CARBOXYLASE:PYRUVATE/ACETYL-COA/PROPIONYL-COA CARBOXYLASE"/>
    <property type="match status" value="1"/>
</dbReference>
<feature type="domain" description="C2H2-type" evidence="13">
    <location>
        <begin position="1151"/>
        <end position="1173"/>
    </location>
</feature>
<dbReference type="PANTHER" id="PTHR18866:SF128">
    <property type="entry name" value="UREA AMIDOLYASE"/>
    <property type="match status" value="1"/>
</dbReference>
<evidence type="ECO:0000259" key="15">
    <source>
        <dbReference type="PROSITE" id="PS50979"/>
    </source>
</evidence>
<dbReference type="Proteomes" id="UP000562682">
    <property type="component" value="Unassembled WGS sequence"/>
</dbReference>
<dbReference type="SUPFAM" id="SSF50891">
    <property type="entry name" value="Cyclophilin-like"/>
    <property type="match status" value="2"/>
</dbReference>
<feature type="compositionally biased region" description="Polar residues" evidence="12">
    <location>
        <begin position="1195"/>
        <end position="1211"/>
    </location>
</feature>
<evidence type="ECO:0000256" key="11">
    <source>
        <dbReference type="PROSITE-ProRule" id="PRU00409"/>
    </source>
</evidence>
<dbReference type="SUPFAM" id="SSF51246">
    <property type="entry name" value="Rudiment single hybrid motif"/>
    <property type="match status" value="1"/>
</dbReference>
<dbReference type="InterPro" id="IPR005481">
    <property type="entry name" value="BC-like_N"/>
</dbReference>
<evidence type="ECO:0000256" key="6">
    <source>
        <dbReference type="ARBA" id="ARBA00022801"/>
    </source>
</evidence>
<dbReference type="PROSITE" id="PS00867">
    <property type="entry name" value="CPSASE_2"/>
    <property type="match status" value="1"/>
</dbReference>
<feature type="compositionally biased region" description="Polar residues" evidence="12">
    <location>
        <begin position="1218"/>
        <end position="1244"/>
    </location>
</feature>
<evidence type="ECO:0000256" key="10">
    <source>
        <dbReference type="PROSITE-ProRule" id="PRU00042"/>
    </source>
</evidence>
<protein>
    <submittedName>
        <fullName evidence="16">DUR1,2-urea amidolyase</fullName>
    </submittedName>
</protein>
<dbReference type="Pfam" id="PF02682">
    <property type="entry name" value="CT_C_D"/>
    <property type="match status" value="1"/>
</dbReference>
<dbReference type="InterPro" id="IPR013087">
    <property type="entry name" value="Znf_C2H2_type"/>
</dbReference>
<feature type="domain" description="ATP-grasp" evidence="14">
    <location>
        <begin position="61"/>
        <end position="259"/>
    </location>
</feature>
<dbReference type="SMART" id="SM00878">
    <property type="entry name" value="Biotin_carb_C"/>
    <property type="match status" value="1"/>
</dbReference>
<dbReference type="PROSITE" id="PS00866">
    <property type="entry name" value="CPSASE_1"/>
    <property type="match status" value="1"/>
</dbReference>
<accession>A0A8H5U9B9</accession>
<dbReference type="InterPro" id="IPR000089">
    <property type="entry name" value="Biotin_lipoyl"/>
</dbReference>
<dbReference type="SMART" id="SM00797">
    <property type="entry name" value="AHS2"/>
    <property type="match status" value="1"/>
</dbReference>
<dbReference type="PROSITE" id="PS00188">
    <property type="entry name" value="BIOTIN"/>
    <property type="match status" value="1"/>
</dbReference>
<evidence type="ECO:0000259" key="13">
    <source>
        <dbReference type="PROSITE" id="PS50157"/>
    </source>
</evidence>
<comment type="cofactor">
    <cofactor evidence="1">
        <name>biotin</name>
        <dbReference type="ChEBI" id="CHEBI:57586"/>
    </cofactor>
</comment>
<sequence length="1589" mass="173807">MGYRDKILDICKRTGANVVFPGYGFLSENAEFADTISSAGIVFAGPSTASIRAMGLKHEARGIAQSANVPVIPGTQLLASAEEATKAATELGFPVMLKATGGGGGMGLQICNSADEIAMAFAMVESRAGTLFKNKGVFLEKYYPRSRHIEVQVAGNGEIVVAFGERECSLQRRHQKVVEESPSPFLERHAGLRERMLDAAINYALQLKYKSVGTVEFLVDDDTAQFFFLEMNTRLQVEHGISELCYGVDLVELMLRQADYELQGQLGIPSETLKGLGRPQPLGSAIEVRVYAEIPLCNFAPSPGVLQHVNWPQGDGVRVDTWVQSGQRITPLYDPLIGKVMVHSPNGREAARLKMLAALAETKLQGTQSNLEYLSAILDSELFASGNTLTNSLSAFEFKSCSVQVLEPGVSTTMQDYPGRVSVGHGVPPGGPMDDLSARIANILVGNDEGVELLEVTLSGPKLLFHEAAIVSVCGAELPIAVDGNPHPLWSRFVVKQGQTLSLGKVTGSGARAYLAVRGGFPDVPAFLGSKSTAPELGFGGYQGRKLQTHDILALSPNSKAQAAEATTFTLPSHHVPKFGSTTICCIDGPYGSDDILTEEGSKTLYEGEWSVSHNSGRSGIRLEGPRLKWARTSGGGGGSHPSNVFEYGYPNGGVNFTGESPIIFANDRPDLGGFVCPTTICSGEMWKLGQLKPGDTVRLQSVSYEDALKITHEKNSYLAALAAFADGKSGDVSALQTAITAKAPSSILHQSPAKGYGNQTSDLRNTVCVRRLTQQLAAAKLPRVRGDPNIATLTVRFDPVHIDRSELLQKLLTFDTNIGDTSGVKIPARQIRLPVCLDHSSLEESAQRYMENIRPTASYLPDNVEYLRKNNALATRRDVLDSLLKTPWLTVAVGFFVGTPILFPLDPWRVLTGQKYNPSRGYTPSGSVGLGGSTVAIYPVAAPGGYQLMGRTLGGWDSTGNRPGFSPKKPWLFNHLDLVSFYEVTEQEYDKMERDFEAGQYTFDISETAIDMDQYIAKFDSAEKDPEYQAWRERQSKAADELAALEQRLFDEWTISKQSSGGADEDGDIDSDEIAVIESPVNANVWKVLVKPGDILETGQTVAVLEAMKMEINLVVGEDQVGAEVVKVAQPPGSVQLEKERMSNSRFMFCNKEFKRQEHLERHIRTHTRERPYGCPCGRTFTRQDLLNRHRRLSQCSTNGSGKQAESNLGISPDGAVTSSPSISQASDENNHHNNQLQSQGNPSHLMPMAVSPQTISSQQDMMSRFSIHDRPLGYQEQTPSHIFGPPKDPIHNSNVTPAGALDNLDFMQFESFNADMFPDEMDMINSYLGEVLPPEDSHQGFTPDTSNFFTQSFIPEPVLAPAPSSHLQLEAPGHIELRSAPTSTLPFCQKQQAQAAPVRNKVDRLLDTTEDIVATNPWAVSATAHERLSIEFSKHRSDIPQSFTLPSRHALSRYIASWIRGYHPHLPFVHLPTTNLESMSPVLLLTLAATGSFYGFEHPQGYAMYFVAKAMINHELEERRRVSNRHILNGFPRFAALPTSSTEVYDPPTNRPAFLTKFDIELLQSLLIAVMTVMARWAACRGSTCYE</sequence>
<proteinExistence type="predicted"/>
<dbReference type="InterPro" id="IPR003833">
    <property type="entry name" value="CT_C_D"/>
</dbReference>
<evidence type="ECO:0000256" key="9">
    <source>
        <dbReference type="ARBA" id="ARBA00023267"/>
    </source>
</evidence>
<name>A0A8H5U9B9_9HYPO</name>
<dbReference type="FunFam" id="3.30.160.60:FF:002343">
    <property type="entry name" value="Zinc finger protein 33A"/>
    <property type="match status" value="1"/>
</dbReference>
<keyword evidence="7" id="KW-0862">Zinc</keyword>
<dbReference type="CDD" id="cd06850">
    <property type="entry name" value="biotinyl_domain"/>
    <property type="match status" value="1"/>
</dbReference>
<comment type="caution">
    <text evidence="16">The sequence shown here is derived from an EMBL/GenBank/DDBJ whole genome shotgun (WGS) entry which is preliminary data.</text>
</comment>
<dbReference type="Gene3D" id="2.40.100.10">
    <property type="entry name" value="Cyclophilin-like"/>
    <property type="match status" value="2"/>
</dbReference>
<dbReference type="InterPro" id="IPR005479">
    <property type="entry name" value="CPAse_ATP-bd"/>
</dbReference>
<dbReference type="Pfam" id="PF02626">
    <property type="entry name" value="CT_A_B"/>
    <property type="match status" value="1"/>
</dbReference>
<dbReference type="Gene3D" id="3.30.160.60">
    <property type="entry name" value="Classic Zinc Finger"/>
    <property type="match status" value="2"/>
</dbReference>
<evidence type="ECO:0000313" key="17">
    <source>
        <dbReference type="Proteomes" id="UP000562682"/>
    </source>
</evidence>
<dbReference type="Gene3D" id="3.30.470.20">
    <property type="entry name" value="ATP-grasp fold, B domain"/>
    <property type="match status" value="1"/>
</dbReference>
<dbReference type="GO" id="GO:0005524">
    <property type="term" value="F:ATP binding"/>
    <property type="evidence" value="ECO:0007669"/>
    <property type="project" value="UniProtKB-UniRule"/>
</dbReference>
<evidence type="ECO:0000256" key="3">
    <source>
        <dbReference type="ARBA" id="ARBA00022723"/>
    </source>
</evidence>
<evidence type="ECO:0000256" key="4">
    <source>
        <dbReference type="ARBA" id="ARBA00022741"/>
    </source>
</evidence>
<evidence type="ECO:0000256" key="2">
    <source>
        <dbReference type="ARBA" id="ARBA00022598"/>
    </source>
</evidence>
<organism evidence="16 17">
    <name type="scientific">Fusarium denticulatum</name>
    <dbReference type="NCBI Taxonomy" id="48507"/>
    <lineage>
        <taxon>Eukaryota</taxon>
        <taxon>Fungi</taxon>
        <taxon>Dikarya</taxon>
        <taxon>Ascomycota</taxon>
        <taxon>Pezizomycotina</taxon>
        <taxon>Sordariomycetes</taxon>
        <taxon>Hypocreomycetidae</taxon>
        <taxon>Hypocreales</taxon>
        <taxon>Nectriaceae</taxon>
        <taxon>Fusarium</taxon>
        <taxon>Fusarium fujikuroi species complex</taxon>
    </lineage>
</organism>
<dbReference type="PROSITE" id="PS50979">
    <property type="entry name" value="BC"/>
    <property type="match status" value="1"/>
</dbReference>
<keyword evidence="3" id="KW-0479">Metal-binding</keyword>
<evidence type="ECO:0000256" key="12">
    <source>
        <dbReference type="SAM" id="MobiDB-lite"/>
    </source>
</evidence>
<dbReference type="GO" id="GO:0016829">
    <property type="term" value="F:lyase activity"/>
    <property type="evidence" value="ECO:0007669"/>
    <property type="project" value="UniProtKB-KW"/>
</dbReference>
<evidence type="ECO:0000256" key="8">
    <source>
        <dbReference type="ARBA" id="ARBA00022840"/>
    </source>
</evidence>
<keyword evidence="16" id="KW-0456">Lyase</keyword>
<evidence type="ECO:0000256" key="1">
    <source>
        <dbReference type="ARBA" id="ARBA00001953"/>
    </source>
</evidence>
<keyword evidence="2" id="KW-0436">Ligase</keyword>
<evidence type="ECO:0000313" key="16">
    <source>
        <dbReference type="EMBL" id="KAF5683323.1"/>
    </source>
</evidence>
<dbReference type="SUPFAM" id="SSF56059">
    <property type="entry name" value="Glutathione synthetase ATP-binding domain-like"/>
    <property type="match status" value="1"/>
</dbReference>
<dbReference type="Gene3D" id="2.40.50.100">
    <property type="match status" value="1"/>
</dbReference>